<comment type="caution">
    <text evidence="1">The sequence shown here is derived from an EMBL/GenBank/DDBJ whole genome shotgun (WGS) entry which is preliminary data.</text>
</comment>
<dbReference type="AlphaFoldDB" id="A0A0F9NCC6"/>
<sequence>MSLKQQLKDAVAKQKKARDITREDIVKNAAAIQRSRQEQKDLSNRPH</sequence>
<dbReference type="EMBL" id="LAZR01003694">
    <property type="protein sequence ID" value="KKN15629.1"/>
    <property type="molecule type" value="Genomic_DNA"/>
</dbReference>
<evidence type="ECO:0000313" key="1">
    <source>
        <dbReference type="EMBL" id="KKN15629.1"/>
    </source>
</evidence>
<reference evidence="1" key="1">
    <citation type="journal article" date="2015" name="Nature">
        <title>Complex archaea that bridge the gap between prokaryotes and eukaryotes.</title>
        <authorList>
            <person name="Spang A."/>
            <person name="Saw J.H."/>
            <person name="Jorgensen S.L."/>
            <person name="Zaremba-Niedzwiedzka K."/>
            <person name="Martijn J."/>
            <person name="Lind A.E."/>
            <person name="van Eijk R."/>
            <person name="Schleper C."/>
            <person name="Guy L."/>
            <person name="Ettema T.J."/>
        </authorList>
    </citation>
    <scope>NUCLEOTIDE SEQUENCE</scope>
</reference>
<proteinExistence type="predicted"/>
<protein>
    <submittedName>
        <fullName evidence="1">Uncharacterized protein</fullName>
    </submittedName>
</protein>
<gene>
    <name evidence="1" type="ORF">LCGC14_0984160</name>
</gene>
<name>A0A0F9NCC6_9ZZZZ</name>
<accession>A0A0F9NCC6</accession>
<organism evidence="1">
    <name type="scientific">marine sediment metagenome</name>
    <dbReference type="NCBI Taxonomy" id="412755"/>
    <lineage>
        <taxon>unclassified sequences</taxon>
        <taxon>metagenomes</taxon>
        <taxon>ecological metagenomes</taxon>
    </lineage>
</organism>